<evidence type="ECO:0000313" key="2">
    <source>
        <dbReference type="EMBL" id="CAB4898122.1"/>
    </source>
</evidence>
<dbReference type="SUPFAM" id="SSF51735">
    <property type="entry name" value="NAD(P)-binding Rossmann-fold domains"/>
    <property type="match status" value="1"/>
</dbReference>
<dbReference type="Pfam" id="PF01370">
    <property type="entry name" value="Epimerase"/>
    <property type="match status" value="1"/>
</dbReference>
<dbReference type="PANTHER" id="PTHR43238:SF1">
    <property type="entry name" value="GDP-L-FUCOSE SYNTHASE"/>
    <property type="match status" value="1"/>
</dbReference>
<dbReference type="Gene3D" id="3.40.50.720">
    <property type="entry name" value="NAD(P)-binding Rossmann-like Domain"/>
    <property type="match status" value="1"/>
</dbReference>
<dbReference type="AlphaFoldDB" id="A0A6J7FQV9"/>
<feature type="domain" description="NAD-dependent epimerase/dehydratase" evidence="1">
    <location>
        <begin position="3"/>
        <end position="235"/>
    </location>
</feature>
<accession>A0A6J7FQV9</accession>
<dbReference type="GO" id="GO:0050577">
    <property type="term" value="F:GDP-L-fucose synthase activity"/>
    <property type="evidence" value="ECO:0007669"/>
    <property type="project" value="TreeGrafter"/>
</dbReference>
<protein>
    <submittedName>
        <fullName evidence="2">Unannotated protein</fullName>
    </submittedName>
</protein>
<sequence length="307" mass="33525">MKVVITGSAGMLGREIVEAWGRLRPQDILIPLTREILDLSNGEAVEQFVAHEKPDLIVHTAALVRGISERLAHPTRFLVDNVLIDAHVINSARTNGVKNFIYMSSAAIYPEADDAIFIEKDILSGPMERASESYGLAKLVGTTLCSAISQEDGLNYRALIPCNIFGREPLSENATSHLLGAALSKTMAAVRDGGPVEIWGDGTSRREFVAATDIAEWIASSADNFGAWHPIMNIGLGEDHSITEYYRWAAEVVGYTGDFVFASDKPNGVRRRLLDSSLARALGWNPQQKPKTGLQWLFDAREDSSSG</sequence>
<dbReference type="InterPro" id="IPR001509">
    <property type="entry name" value="Epimerase_deHydtase"/>
</dbReference>
<reference evidence="2" key="1">
    <citation type="submission" date="2020-05" db="EMBL/GenBank/DDBJ databases">
        <authorList>
            <person name="Chiriac C."/>
            <person name="Salcher M."/>
            <person name="Ghai R."/>
            <person name="Kavagutti S V."/>
        </authorList>
    </citation>
    <scope>NUCLEOTIDE SEQUENCE</scope>
</reference>
<dbReference type="EMBL" id="CAFBMB010000048">
    <property type="protein sequence ID" value="CAB4898122.1"/>
    <property type="molecule type" value="Genomic_DNA"/>
</dbReference>
<organism evidence="2">
    <name type="scientific">freshwater metagenome</name>
    <dbReference type="NCBI Taxonomy" id="449393"/>
    <lineage>
        <taxon>unclassified sequences</taxon>
        <taxon>metagenomes</taxon>
        <taxon>ecological metagenomes</taxon>
    </lineage>
</organism>
<dbReference type="PANTHER" id="PTHR43238">
    <property type="entry name" value="GDP-L-FUCOSE SYNTHASE"/>
    <property type="match status" value="1"/>
</dbReference>
<gene>
    <name evidence="2" type="ORF">UFOPK3516_00794</name>
</gene>
<dbReference type="Gene3D" id="3.90.25.10">
    <property type="entry name" value="UDP-galactose 4-epimerase, domain 1"/>
    <property type="match status" value="1"/>
</dbReference>
<evidence type="ECO:0000259" key="1">
    <source>
        <dbReference type="Pfam" id="PF01370"/>
    </source>
</evidence>
<proteinExistence type="predicted"/>
<dbReference type="InterPro" id="IPR036291">
    <property type="entry name" value="NAD(P)-bd_dom_sf"/>
</dbReference>
<name>A0A6J7FQV9_9ZZZZ</name>